<reference evidence="2 3" key="1">
    <citation type="submission" date="2022-01" db="EMBL/GenBank/DDBJ databases">
        <title>Whole genome-based taxonomy of the Shewanellaceae.</title>
        <authorList>
            <person name="Martin-Rodriguez A.J."/>
        </authorList>
    </citation>
    <scope>NUCLEOTIDE SEQUENCE [LARGE SCALE GENOMIC DNA]</scope>
    <source>
        <strain evidence="2 3">DSM 17177</strain>
    </source>
</reference>
<comment type="caution">
    <text evidence="2">The sequence shown here is derived from an EMBL/GenBank/DDBJ whole genome shotgun (WGS) entry which is preliminary data.</text>
</comment>
<dbReference type="InterPro" id="IPR035437">
    <property type="entry name" value="SNase_OB-fold_sf"/>
</dbReference>
<dbReference type="RefSeq" id="WP_248942999.1">
    <property type="nucleotide sequence ID" value="NZ_JAKIKS010000175.1"/>
</dbReference>
<keyword evidence="3" id="KW-1185">Reference proteome</keyword>
<proteinExistence type="predicted"/>
<dbReference type="SUPFAM" id="SSF50199">
    <property type="entry name" value="Staphylococcal nuclease"/>
    <property type="match status" value="1"/>
</dbReference>
<accession>A0ABT0LIP6</accession>
<gene>
    <name evidence="2" type="ORF">L2764_24570</name>
</gene>
<dbReference type="Gene3D" id="2.40.50.90">
    <property type="match status" value="1"/>
</dbReference>
<evidence type="ECO:0000313" key="3">
    <source>
        <dbReference type="Proteomes" id="UP001203423"/>
    </source>
</evidence>
<evidence type="ECO:0000313" key="2">
    <source>
        <dbReference type="EMBL" id="MCL1127559.1"/>
    </source>
</evidence>
<protein>
    <submittedName>
        <fullName evidence="2">Thermonuclease family protein</fullName>
    </submittedName>
</protein>
<dbReference type="Proteomes" id="UP001203423">
    <property type="component" value="Unassembled WGS sequence"/>
</dbReference>
<dbReference type="EMBL" id="JAKIKS010000175">
    <property type="protein sequence ID" value="MCL1127559.1"/>
    <property type="molecule type" value="Genomic_DNA"/>
</dbReference>
<feature type="chain" id="PRO_5046388083" evidence="1">
    <location>
        <begin position="21"/>
        <end position="139"/>
    </location>
</feature>
<keyword evidence="1" id="KW-0732">Signal</keyword>
<sequence length="139" mass="15803">MLKALSIFILLFFYIPMATANPQLTTESQTAKITAIYSADHFSAYLPEQKESTQIRLNGVYTPSLDGQCAKETELALKAKAFVTEYIKNAKKILLTEQTHDENKILWATMYVDGNNLSYVLINKNLGRKWPAPKESWCH</sequence>
<name>A0ABT0LIP6_9GAMM</name>
<evidence type="ECO:0000256" key="1">
    <source>
        <dbReference type="SAM" id="SignalP"/>
    </source>
</evidence>
<organism evidence="2 3">
    <name type="scientific">Shewanella surugensis</name>
    <dbReference type="NCBI Taxonomy" id="212020"/>
    <lineage>
        <taxon>Bacteria</taxon>
        <taxon>Pseudomonadati</taxon>
        <taxon>Pseudomonadota</taxon>
        <taxon>Gammaproteobacteria</taxon>
        <taxon>Alteromonadales</taxon>
        <taxon>Shewanellaceae</taxon>
        <taxon>Shewanella</taxon>
    </lineage>
</organism>
<feature type="signal peptide" evidence="1">
    <location>
        <begin position="1"/>
        <end position="20"/>
    </location>
</feature>